<comment type="caution">
    <text evidence="7">The sequence shown here is derived from an EMBL/GenBank/DDBJ whole genome shotgun (WGS) entry which is preliminary data.</text>
</comment>
<dbReference type="Gene3D" id="3.40.50.880">
    <property type="match status" value="1"/>
</dbReference>
<organism evidence="7 8">
    <name type="scientific">Phytoactinopolyspora mesophila</name>
    <dbReference type="NCBI Taxonomy" id="2650750"/>
    <lineage>
        <taxon>Bacteria</taxon>
        <taxon>Bacillati</taxon>
        <taxon>Actinomycetota</taxon>
        <taxon>Actinomycetes</taxon>
        <taxon>Jiangellales</taxon>
        <taxon>Jiangellaceae</taxon>
        <taxon>Phytoactinopolyspora</taxon>
    </lineage>
</organism>
<dbReference type="InterPro" id="IPR019999">
    <property type="entry name" value="Anth_synth_I-like"/>
</dbReference>
<accession>A0A7K3MC75</accession>
<dbReference type="SUPFAM" id="SSF56322">
    <property type="entry name" value="ADC synthase"/>
    <property type="match status" value="1"/>
</dbReference>
<dbReference type="GO" id="GO:0004049">
    <property type="term" value="F:anthranilate synthase activity"/>
    <property type="evidence" value="ECO:0007669"/>
    <property type="project" value="UniProtKB-EC"/>
</dbReference>
<dbReference type="AlphaFoldDB" id="A0A7K3MC75"/>
<evidence type="ECO:0000313" key="7">
    <source>
        <dbReference type="EMBL" id="NDL60866.1"/>
    </source>
</evidence>
<dbReference type="PROSITE" id="PS51273">
    <property type="entry name" value="GATASE_TYPE_1"/>
    <property type="match status" value="1"/>
</dbReference>
<keyword evidence="3" id="KW-0456">Lyase</keyword>
<evidence type="ECO:0000256" key="1">
    <source>
        <dbReference type="ARBA" id="ARBA00012266"/>
    </source>
</evidence>
<dbReference type="Gene3D" id="3.60.120.10">
    <property type="entry name" value="Anthranilate synthase"/>
    <property type="match status" value="1"/>
</dbReference>
<dbReference type="Pfam" id="PF00425">
    <property type="entry name" value="Chorismate_bind"/>
    <property type="match status" value="1"/>
</dbReference>
<dbReference type="InterPro" id="IPR029062">
    <property type="entry name" value="Class_I_gatase-like"/>
</dbReference>
<sequence>MISRLTELFNQPVPPPFAVLNRSEGPGVELLFGEVRDVASLAEIPPPPGQEGGDPAVLALVPYRQIAERGFAAHDDATPLRCLIATERVVLDRDEVIAALPADPVDIVGNGFDIDDDTYAAIVGNVVRDEIGHGAGANFVIRRDYRARLTGSVPHTALRLFRRLLTSEPNAYWTFAIHAGDVTMVGATPERHVSVTGGTVVMNPISGTYRAPDSGATTDGLQRFLADPKETEELFMVVDEELKMMSHICDQGGQVLGPYLKEMGHLVHTEYLLEGRTALDIRDVLRETMFAPTVTGSPIENAARVITRYEPTGRGYYAGMAALIGRDPRGRPALDAPILIRTAYLEPDGRIHVPVGATLVRHSVPEHEVAETHAKAAGVLAALGLRASPKASTSTGRFAEHPGIAQALDRRNSALAPFWLRRQAPEERPLSADAAGCSALIVDAEDRWTAMLAHLLGRIGMRTDVRRWDGTFDADDYDLLIAGPGPGDPRDTTDPRVMRLRRLMSDRMTSRRPMLAVCLSHQILAGLLGLPITALAQPHQGTQRKIELFGRSTLVGFYNTFAGFLPTPVTTPAVAGNYLGTAIALEVAADVKTGELHAMRGAGFASVQFHLESILSTEGVDLLAEIVGDLLRAHQHAGLTQPRVDGIER</sequence>
<dbReference type="EMBL" id="WLZY01000015">
    <property type="protein sequence ID" value="NDL60866.1"/>
    <property type="molecule type" value="Genomic_DNA"/>
</dbReference>
<keyword evidence="8" id="KW-1185">Reference proteome</keyword>
<dbReference type="Proteomes" id="UP000460435">
    <property type="component" value="Unassembled WGS sequence"/>
</dbReference>
<feature type="domain" description="Glutamine amidotransferase" evidence="5">
    <location>
        <begin position="440"/>
        <end position="625"/>
    </location>
</feature>
<protein>
    <recommendedName>
        <fullName evidence="1">anthranilate synthase</fullName>
        <ecNumber evidence="1">4.1.3.27</ecNumber>
    </recommendedName>
</protein>
<evidence type="ECO:0000256" key="3">
    <source>
        <dbReference type="ARBA" id="ARBA00023239"/>
    </source>
</evidence>
<dbReference type="Pfam" id="PF00117">
    <property type="entry name" value="GATase"/>
    <property type="match status" value="1"/>
</dbReference>
<evidence type="ECO:0000259" key="6">
    <source>
        <dbReference type="Pfam" id="PF00425"/>
    </source>
</evidence>
<dbReference type="GO" id="GO:0000162">
    <property type="term" value="P:L-tryptophan biosynthetic process"/>
    <property type="evidence" value="ECO:0007669"/>
    <property type="project" value="TreeGrafter"/>
</dbReference>
<evidence type="ECO:0000256" key="2">
    <source>
        <dbReference type="ARBA" id="ARBA00022962"/>
    </source>
</evidence>
<dbReference type="PRINTS" id="PR00097">
    <property type="entry name" value="ANTSNTHASEII"/>
</dbReference>
<dbReference type="PRINTS" id="PR00096">
    <property type="entry name" value="GATASE"/>
</dbReference>
<dbReference type="EC" id="4.1.3.27" evidence="1"/>
<dbReference type="InterPro" id="IPR017926">
    <property type="entry name" value="GATASE"/>
</dbReference>
<name>A0A7K3MC75_9ACTN</name>
<dbReference type="InterPro" id="IPR015890">
    <property type="entry name" value="Chorismate_C"/>
</dbReference>
<dbReference type="SUPFAM" id="SSF52317">
    <property type="entry name" value="Class I glutamine amidotransferase-like"/>
    <property type="match status" value="1"/>
</dbReference>
<gene>
    <name evidence="7" type="ORF">F7O44_27705</name>
</gene>
<dbReference type="PANTHER" id="PTHR11236:SF49">
    <property type="entry name" value="ANTHRANILATE SYNTHASE COMPONENT 1"/>
    <property type="match status" value="1"/>
</dbReference>
<dbReference type="PANTHER" id="PTHR11236">
    <property type="entry name" value="AMINOBENZOATE/ANTHRANILATE SYNTHASE"/>
    <property type="match status" value="1"/>
</dbReference>
<comment type="catalytic activity">
    <reaction evidence="4">
        <text>chorismate + L-glutamine = anthranilate + pyruvate + L-glutamate + H(+)</text>
        <dbReference type="Rhea" id="RHEA:21732"/>
        <dbReference type="ChEBI" id="CHEBI:15361"/>
        <dbReference type="ChEBI" id="CHEBI:15378"/>
        <dbReference type="ChEBI" id="CHEBI:16567"/>
        <dbReference type="ChEBI" id="CHEBI:29748"/>
        <dbReference type="ChEBI" id="CHEBI:29985"/>
        <dbReference type="ChEBI" id="CHEBI:58359"/>
        <dbReference type="EC" id="4.1.3.27"/>
    </reaction>
</comment>
<keyword evidence="2" id="KW-0315">Glutamine amidotransferase</keyword>
<evidence type="ECO:0000313" key="8">
    <source>
        <dbReference type="Proteomes" id="UP000460435"/>
    </source>
</evidence>
<dbReference type="InterPro" id="IPR005801">
    <property type="entry name" value="ADC_synthase"/>
</dbReference>
<proteinExistence type="predicted"/>
<evidence type="ECO:0000259" key="5">
    <source>
        <dbReference type="Pfam" id="PF00117"/>
    </source>
</evidence>
<evidence type="ECO:0000256" key="4">
    <source>
        <dbReference type="ARBA" id="ARBA00047683"/>
    </source>
</evidence>
<reference evidence="7 8" key="1">
    <citation type="submission" date="2019-11" db="EMBL/GenBank/DDBJ databases">
        <authorList>
            <person name="Li X.-J."/>
            <person name="Feng X.-M."/>
        </authorList>
    </citation>
    <scope>NUCLEOTIDE SEQUENCE [LARGE SCALE GENOMIC DNA]</scope>
    <source>
        <strain evidence="7 8">XMNu-373</strain>
    </source>
</reference>
<dbReference type="RefSeq" id="WP_162453581.1">
    <property type="nucleotide sequence ID" value="NZ_WLZY01000015.1"/>
</dbReference>
<dbReference type="InterPro" id="IPR006221">
    <property type="entry name" value="TrpG/PapA_dom"/>
</dbReference>
<dbReference type="CDD" id="cd01743">
    <property type="entry name" value="GATase1_Anthranilate_Synthase"/>
    <property type="match status" value="1"/>
</dbReference>
<feature type="domain" description="Chorismate-utilising enzyme C-terminal" evidence="6">
    <location>
        <begin position="117"/>
        <end position="375"/>
    </location>
</feature>